<evidence type="ECO:0000256" key="2">
    <source>
        <dbReference type="ARBA" id="ARBA00022692"/>
    </source>
</evidence>
<keyword evidence="6 8" id="KW-0675">Receptor</keyword>
<dbReference type="OrthoDB" id="2132067at2759"/>
<dbReference type="RefSeq" id="XP_009061811.1">
    <property type="nucleotide sequence ID" value="XM_009063563.1"/>
</dbReference>
<dbReference type="HOGENOM" id="CLU_009579_6_3_1"/>
<feature type="non-terminal residue" evidence="11">
    <location>
        <position position="1"/>
    </location>
</feature>
<evidence type="ECO:0000259" key="10">
    <source>
        <dbReference type="PROSITE" id="PS50262"/>
    </source>
</evidence>
<dbReference type="Pfam" id="PF00001">
    <property type="entry name" value="7tm_1"/>
    <property type="match status" value="1"/>
</dbReference>
<evidence type="ECO:0000256" key="1">
    <source>
        <dbReference type="ARBA" id="ARBA00004141"/>
    </source>
</evidence>
<dbReference type="KEGG" id="lgi:LOTGIDRAFT_91668"/>
<dbReference type="PROSITE" id="PS00237">
    <property type="entry name" value="G_PROTEIN_RECEP_F1_1"/>
    <property type="match status" value="1"/>
</dbReference>
<accession>V3ZY98</accession>
<feature type="transmembrane region" description="Helical" evidence="9">
    <location>
        <begin position="38"/>
        <end position="58"/>
    </location>
</feature>
<keyword evidence="7 8" id="KW-0807">Transducer</keyword>
<comment type="similarity">
    <text evidence="8">Belongs to the G-protein coupled receptor 1 family.</text>
</comment>
<feature type="transmembrane region" description="Helical" evidence="9">
    <location>
        <begin position="120"/>
        <end position="140"/>
    </location>
</feature>
<feature type="domain" description="G-protein coupled receptors family 1 profile" evidence="10">
    <location>
        <begin position="17"/>
        <end position="309"/>
    </location>
</feature>
<dbReference type="AlphaFoldDB" id="V3ZY98"/>
<keyword evidence="12" id="KW-1185">Reference proteome</keyword>
<keyword evidence="5 9" id="KW-0472">Membrane</keyword>
<dbReference type="GO" id="GO:0005886">
    <property type="term" value="C:plasma membrane"/>
    <property type="evidence" value="ECO:0007669"/>
    <property type="project" value="TreeGrafter"/>
</dbReference>
<sequence length="321" mass="36856">IPVVTIYGAAFLIGLIGNTLVIFAMLGDRKSRSVTASFMVSLAIADLLYLMVCVPFETSRYFIGHWEIGPFLCKLSGYVEMLSALASVLNLTAVSIERYTVIVHPILSRAWCTLGNTKKILPGVWLIALLLSSPTFHVMVERNVFYKNETSVIMIYCADIGIEKPDRLVFAIYQFLVMFVAPTIILFFCYVFVIHSLWIIPENPSISRHFHIRSRRSLVNKATREHSVEVLRARKQVLNLKTTYPWRCGQNFIKQVIKMLITIIIVFLACWGPKLMFRVLQRMNVNIFHQSIVLECLPYIQSCLNPIIYGFMSRNFRKSMQ</sequence>
<reference evidence="11 12" key="1">
    <citation type="journal article" date="2013" name="Nature">
        <title>Insights into bilaterian evolution from three spiralian genomes.</title>
        <authorList>
            <person name="Simakov O."/>
            <person name="Marletaz F."/>
            <person name="Cho S.J."/>
            <person name="Edsinger-Gonzales E."/>
            <person name="Havlak P."/>
            <person name="Hellsten U."/>
            <person name="Kuo D.H."/>
            <person name="Larsson T."/>
            <person name="Lv J."/>
            <person name="Arendt D."/>
            <person name="Savage R."/>
            <person name="Osoegawa K."/>
            <person name="de Jong P."/>
            <person name="Grimwood J."/>
            <person name="Chapman J.A."/>
            <person name="Shapiro H."/>
            <person name="Aerts A."/>
            <person name="Otillar R.P."/>
            <person name="Terry A.Y."/>
            <person name="Boore J.L."/>
            <person name="Grigoriev I.V."/>
            <person name="Lindberg D.R."/>
            <person name="Seaver E.C."/>
            <person name="Weisblat D.A."/>
            <person name="Putnam N.H."/>
            <person name="Rokhsar D.S."/>
        </authorList>
    </citation>
    <scope>NUCLEOTIDE SEQUENCE [LARGE SCALE GENOMIC DNA]</scope>
</reference>
<feature type="transmembrane region" description="Helical" evidence="9">
    <location>
        <begin position="172"/>
        <end position="200"/>
    </location>
</feature>
<evidence type="ECO:0000256" key="6">
    <source>
        <dbReference type="ARBA" id="ARBA00023170"/>
    </source>
</evidence>
<dbReference type="GeneID" id="20252922"/>
<dbReference type="PRINTS" id="PR00237">
    <property type="entry name" value="GPCRRHODOPSN"/>
</dbReference>
<dbReference type="GO" id="GO:0004930">
    <property type="term" value="F:G protein-coupled receptor activity"/>
    <property type="evidence" value="ECO:0007669"/>
    <property type="project" value="UniProtKB-KW"/>
</dbReference>
<keyword evidence="4 8" id="KW-0297">G-protein coupled receptor</keyword>
<dbReference type="EMBL" id="KB202883">
    <property type="protein sequence ID" value="ESO87620.1"/>
    <property type="molecule type" value="Genomic_DNA"/>
</dbReference>
<evidence type="ECO:0000256" key="5">
    <source>
        <dbReference type="ARBA" id="ARBA00023136"/>
    </source>
</evidence>
<dbReference type="InterPro" id="IPR017452">
    <property type="entry name" value="GPCR_Rhodpsn_7TM"/>
</dbReference>
<dbReference type="PANTHER" id="PTHR45695:SF22">
    <property type="entry name" value="G-PROTEIN COUPLED RECEPTORS FAMILY 1 PROFILE DOMAIN-CONTAINING PROTEIN"/>
    <property type="match status" value="1"/>
</dbReference>
<name>V3ZY98_LOTGI</name>
<evidence type="ECO:0000256" key="9">
    <source>
        <dbReference type="SAM" id="Phobius"/>
    </source>
</evidence>
<dbReference type="Proteomes" id="UP000030746">
    <property type="component" value="Unassembled WGS sequence"/>
</dbReference>
<gene>
    <name evidence="11" type="ORF">LOTGIDRAFT_91668</name>
</gene>
<evidence type="ECO:0000256" key="7">
    <source>
        <dbReference type="ARBA" id="ARBA00023224"/>
    </source>
</evidence>
<evidence type="ECO:0000256" key="8">
    <source>
        <dbReference type="RuleBase" id="RU000688"/>
    </source>
</evidence>
<proteinExistence type="inferred from homology"/>
<dbReference type="InterPro" id="IPR000276">
    <property type="entry name" value="GPCR_Rhodpsn"/>
</dbReference>
<evidence type="ECO:0000256" key="4">
    <source>
        <dbReference type="ARBA" id="ARBA00023040"/>
    </source>
</evidence>
<dbReference type="SUPFAM" id="SSF81321">
    <property type="entry name" value="Family A G protein-coupled receptor-like"/>
    <property type="match status" value="1"/>
</dbReference>
<comment type="subcellular location">
    <subcellularLocation>
        <location evidence="1">Membrane</location>
        <topology evidence="1">Multi-pass membrane protein</topology>
    </subcellularLocation>
</comment>
<protein>
    <recommendedName>
        <fullName evidence="10">G-protein coupled receptors family 1 profile domain-containing protein</fullName>
    </recommendedName>
</protein>
<dbReference type="OMA" id="VYFEYPE"/>
<evidence type="ECO:0000256" key="3">
    <source>
        <dbReference type="ARBA" id="ARBA00022989"/>
    </source>
</evidence>
<evidence type="ECO:0000313" key="12">
    <source>
        <dbReference type="Proteomes" id="UP000030746"/>
    </source>
</evidence>
<dbReference type="PANTHER" id="PTHR45695">
    <property type="entry name" value="LEUCOKININ RECEPTOR-RELATED"/>
    <property type="match status" value="1"/>
</dbReference>
<feature type="transmembrane region" description="Helical" evidence="9">
    <location>
        <begin position="256"/>
        <end position="275"/>
    </location>
</feature>
<keyword evidence="2 8" id="KW-0812">Transmembrane</keyword>
<organism evidence="11 12">
    <name type="scientific">Lottia gigantea</name>
    <name type="common">Giant owl limpet</name>
    <dbReference type="NCBI Taxonomy" id="225164"/>
    <lineage>
        <taxon>Eukaryota</taxon>
        <taxon>Metazoa</taxon>
        <taxon>Spiralia</taxon>
        <taxon>Lophotrochozoa</taxon>
        <taxon>Mollusca</taxon>
        <taxon>Gastropoda</taxon>
        <taxon>Patellogastropoda</taxon>
        <taxon>Lottioidea</taxon>
        <taxon>Lottiidae</taxon>
        <taxon>Lottia</taxon>
    </lineage>
</organism>
<dbReference type="CTD" id="20252922"/>
<dbReference type="PROSITE" id="PS50262">
    <property type="entry name" value="G_PROTEIN_RECEP_F1_2"/>
    <property type="match status" value="1"/>
</dbReference>
<evidence type="ECO:0000313" key="11">
    <source>
        <dbReference type="EMBL" id="ESO87620.1"/>
    </source>
</evidence>
<feature type="non-terminal residue" evidence="11">
    <location>
        <position position="321"/>
    </location>
</feature>
<feature type="transmembrane region" description="Helical" evidence="9">
    <location>
        <begin position="6"/>
        <end position="26"/>
    </location>
</feature>
<dbReference type="Gene3D" id="1.20.1070.10">
    <property type="entry name" value="Rhodopsin 7-helix transmembrane proteins"/>
    <property type="match status" value="1"/>
</dbReference>
<keyword evidence="3 9" id="KW-1133">Transmembrane helix</keyword>